<evidence type="ECO:0000313" key="3">
    <source>
        <dbReference type="Proteomes" id="UP000295788"/>
    </source>
</evidence>
<dbReference type="Proteomes" id="UP000295788">
    <property type="component" value="Unassembled WGS sequence"/>
</dbReference>
<proteinExistence type="predicted"/>
<dbReference type="RefSeq" id="WP_132769807.1">
    <property type="nucleotide sequence ID" value="NZ_SMAB01000017.1"/>
</dbReference>
<keyword evidence="3" id="KW-1185">Reference proteome</keyword>
<name>A0A4R3KB54_9BACI</name>
<dbReference type="SUPFAM" id="SSF46955">
    <property type="entry name" value="Putative DNA-binding domain"/>
    <property type="match status" value="1"/>
</dbReference>
<feature type="domain" description="Helix-turn-helix" evidence="1">
    <location>
        <begin position="9"/>
        <end position="66"/>
    </location>
</feature>
<dbReference type="OrthoDB" id="1710385at2"/>
<gene>
    <name evidence="2" type="ORF">EDD72_11733</name>
</gene>
<comment type="caution">
    <text evidence="2">The sequence shown here is derived from an EMBL/GenBank/DDBJ whole genome shotgun (WGS) entry which is preliminary data.</text>
</comment>
<sequence>MKNEWVNPLFLVYTAQEAAELWGLAEPTVRQWIRRGKFREDEVRKSAGTWLVTHEAMERLVGKIKNKEEKIKYKTEP</sequence>
<protein>
    <submittedName>
        <fullName evidence="2">Helix-turn-helix protein</fullName>
    </submittedName>
</protein>
<evidence type="ECO:0000313" key="2">
    <source>
        <dbReference type="EMBL" id="TCS80366.1"/>
    </source>
</evidence>
<dbReference type="Pfam" id="PF20038">
    <property type="entry name" value="HTH_59"/>
    <property type="match status" value="1"/>
</dbReference>
<dbReference type="AlphaFoldDB" id="A0A4R3KB54"/>
<organism evidence="2 3">
    <name type="scientific">Tepidibacillus fermentans</name>
    <dbReference type="NCBI Taxonomy" id="1281767"/>
    <lineage>
        <taxon>Bacteria</taxon>
        <taxon>Bacillati</taxon>
        <taxon>Bacillota</taxon>
        <taxon>Bacilli</taxon>
        <taxon>Bacillales</taxon>
        <taxon>Bacillaceae</taxon>
        <taxon>Tepidibacillus</taxon>
    </lineage>
</organism>
<dbReference type="InterPro" id="IPR009061">
    <property type="entry name" value="DNA-bd_dom_put_sf"/>
</dbReference>
<dbReference type="InterPro" id="IPR045403">
    <property type="entry name" value="HTH_59_Firmicutes_type"/>
</dbReference>
<evidence type="ECO:0000259" key="1">
    <source>
        <dbReference type="Pfam" id="PF20038"/>
    </source>
</evidence>
<dbReference type="EMBL" id="SMAB01000017">
    <property type="protein sequence ID" value="TCS80366.1"/>
    <property type="molecule type" value="Genomic_DNA"/>
</dbReference>
<accession>A0A4R3KB54</accession>
<reference evidence="2 3" key="1">
    <citation type="submission" date="2019-03" db="EMBL/GenBank/DDBJ databases">
        <title>Genomic Encyclopedia of Type Strains, Phase IV (KMG-IV): sequencing the most valuable type-strain genomes for metagenomic binning, comparative biology and taxonomic classification.</title>
        <authorList>
            <person name="Goeker M."/>
        </authorList>
    </citation>
    <scope>NUCLEOTIDE SEQUENCE [LARGE SCALE GENOMIC DNA]</scope>
    <source>
        <strain evidence="2 3">DSM 23802</strain>
    </source>
</reference>